<dbReference type="HOGENOM" id="CLU_1498564_0_0_1"/>
<proteinExistence type="predicted"/>
<name>A0A0E0AMH6_9ORYZ</name>
<dbReference type="EnsemblPlants" id="OGLUM07G21590.2">
    <property type="protein sequence ID" value="OGLUM07G21590.2"/>
    <property type="gene ID" value="OGLUM07G21590"/>
</dbReference>
<protein>
    <submittedName>
        <fullName evidence="2">Uncharacterized protein</fullName>
    </submittedName>
</protein>
<reference evidence="2" key="2">
    <citation type="submission" date="2018-05" db="EMBL/GenBank/DDBJ databases">
        <title>OgluRS3 (Oryza glumaepatula Reference Sequence Version 3).</title>
        <authorList>
            <person name="Zhang J."/>
            <person name="Kudrna D."/>
            <person name="Lee S."/>
            <person name="Talag J."/>
            <person name="Welchert J."/>
            <person name="Wing R.A."/>
        </authorList>
    </citation>
    <scope>NUCLEOTIDE SEQUENCE [LARGE SCALE GENOMIC DNA]</scope>
</reference>
<evidence type="ECO:0000256" key="1">
    <source>
        <dbReference type="SAM" id="MobiDB-lite"/>
    </source>
</evidence>
<dbReference type="AlphaFoldDB" id="A0A0E0AMH6"/>
<sequence>MSSGIGRSLSALFIAVVRTPQPSSPPCSAPPPLPRLSRARARARASKKRKDTGETGGVCGAGWPRLRDAAKLLVGSTSSWIRKNAAAAASPPEMEDREKLVRRMWDVYTRTGVDRVRLPRFWQEAFEAAYEELAGDDTQASETAVSEIARMSVHRPELEQSSNKNKCVTFGEVEMVKKSN</sequence>
<dbReference type="Proteomes" id="UP000026961">
    <property type="component" value="Chromosome 7"/>
</dbReference>
<feature type="compositionally biased region" description="Pro residues" evidence="1">
    <location>
        <begin position="22"/>
        <end position="34"/>
    </location>
</feature>
<keyword evidence="3" id="KW-1185">Reference proteome</keyword>
<organism evidence="2">
    <name type="scientific">Oryza glumipatula</name>
    <dbReference type="NCBI Taxonomy" id="40148"/>
    <lineage>
        <taxon>Eukaryota</taxon>
        <taxon>Viridiplantae</taxon>
        <taxon>Streptophyta</taxon>
        <taxon>Embryophyta</taxon>
        <taxon>Tracheophyta</taxon>
        <taxon>Spermatophyta</taxon>
        <taxon>Magnoliopsida</taxon>
        <taxon>Liliopsida</taxon>
        <taxon>Poales</taxon>
        <taxon>Poaceae</taxon>
        <taxon>BOP clade</taxon>
        <taxon>Oryzoideae</taxon>
        <taxon>Oryzeae</taxon>
        <taxon>Oryzinae</taxon>
        <taxon>Oryza</taxon>
    </lineage>
</organism>
<dbReference type="InterPro" id="IPR010608">
    <property type="entry name" value="DUF1195"/>
</dbReference>
<feature type="region of interest" description="Disordered" evidence="1">
    <location>
        <begin position="20"/>
        <end position="60"/>
    </location>
</feature>
<feature type="compositionally biased region" description="Basic residues" evidence="1">
    <location>
        <begin position="37"/>
        <end position="50"/>
    </location>
</feature>
<evidence type="ECO:0000313" key="2">
    <source>
        <dbReference type="EnsemblPlants" id="OGLUM07G21590.2"/>
    </source>
</evidence>
<dbReference type="PANTHER" id="PTHR34358">
    <property type="entry name" value="OS03G0411600 PROTEIN"/>
    <property type="match status" value="1"/>
</dbReference>
<accession>A0A0E0AMH6</accession>
<dbReference type="Pfam" id="PF06708">
    <property type="entry name" value="DUF1195"/>
    <property type="match status" value="1"/>
</dbReference>
<reference evidence="2" key="1">
    <citation type="submission" date="2015-04" db="UniProtKB">
        <authorList>
            <consortium name="EnsemblPlants"/>
        </authorList>
    </citation>
    <scope>IDENTIFICATION</scope>
</reference>
<dbReference type="Gramene" id="OGLUM07G21590.2">
    <property type="protein sequence ID" value="OGLUM07G21590.2"/>
    <property type="gene ID" value="OGLUM07G21590"/>
</dbReference>
<dbReference type="PANTHER" id="PTHR34358:SF3">
    <property type="entry name" value="OS07G0607500 PROTEIN"/>
    <property type="match status" value="1"/>
</dbReference>
<evidence type="ECO:0000313" key="3">
    <source>
        <dbReference type="Proteomes" id="UP000026961"/>
    </source>
</evidence>